<comment type="caution">
    <text evidence="2">The sequence shown here is derived from an EMBL/GenBank/DDBJ whole genome shotgun (WGS) entry which is preliminary data.</text>
</comment>
<feature type="compositionally biased region" description="Low complexity" evidence="1">
    <location>
        <begin position="204"/>
        <end position="230"/>
    </location>
</feature>
<feature type="region of interest" description="Disordered" evidence="1">
    <location>
        <begin position="757"/>
        <end position="812"/>
    </location>
</feature>
<evidence type="ECO:0000313" key="3">
    <source>
        <dbReference type="Proteomes" id="UP000785679"/>
    </source>
</evidence>
<feature type="compositionally biased region" description="Low complexity" evidence="1">
    <location>
        <begin position="757"/>
        <end position="786"/>
    </location>
</feature>
<feature type="region of interest" description="Disordered" evidence="1">
    <location>
        <begin position="322"/>
        <end position="346"/>
    </location>
</feature>
<feature type="compositionally biased region" description="Basic and acidic residues" evidence="1">
    <location>
        <begin position="923"/>
        <end position="934"/>
    </location>
</feature>
<evidence type="ECO:0000256" key="1">
    <source>
        <dbReference type="SAM" id="MobiDB-lite"/>
    </source>
</evidence>
<evidence type="ECO:0000313" key="2">
    <source>
        <dbReference type="EMBL" id="TNV85147.1"/>
    </source>
</evidence>
<feature type="compositionally biased region" description="Polar residues" evidence="1">
    <location>
        <begin position="787"/>
        <end position="797"/>
    </location>
</feature>
<feature type="compositionally biased region" description="Basic and acidic residues" evidence="1">
    <location>
        <begin position="799"/>
        <end position="812"/>
    </location>
</feature>
<accession>A0A8J8NZM0</accession>
<name>A0A8J8NZM0_HALGN</name>
<proteinExistence type="predicted"/>
<dbReference type="EMBL" id="RRYP01002098">
    <property type="protein sequence ID" value="TNV85147.1"/>
    <property type="molecule type" value="Genomic_DNA"/>
</dbReference>
<keyword evidence="3" id="KW-1185">Reference proteome</keyword>
<dbReference type="AlphaFoldDB" id="A0A8J8NZM0"/>
<gene>
    <name evidence="2" type="ORF">FGO68_gene13556</name>
</gene>
<organism evidence="2 3">
    <name type="scientific">Halteria grandinella</name>
    <dbReference type="NCBI Taxonomy" id="5974"/>
    <lineage>
        <taxon>Eukaryota</taxon>
        <taxon>Sar</taxon>
        <taxon>Alveolata</taxon>
        <taxon>Ciliophora</taxon>
        <taxon>Intramacronucleata</taxon>
        <taxon>Spirotrichea</taxon>
        <taxon>Stichotrichia</taxon>
        <taxon>Sporadotrichida</taxon>
        <taxon>Halteriidae</taxon>
        <taxon>Halteria</taxon>
    </lineage>
</organism>
<feature type="region of interest" description="Disordered" evidence="1">
    <location>
        <begin position="201"/>
        <end position="243"/>
    </location>
</feature>
<feature type="region of interest" description="Disordered" evidence="1">
    <location>
        <begin position="59"/>
        <end position="86"/>
    </location>
</feature>
<dbReference type="OrthoDB" id="313452at2759"/>
<sequence>MNNSTNANVNGGLNTGNHQLLYKGCDYSTHLDQTQDAHHSDSIAFPYQPMQILVKDSHETNNSNLGNHSHHGGGPAPNGNGSEVGFVQNSINTANNQQLTTHHLQGPLANNHSISPHHQTTYTLNYRDIYGGAVATGMMNQSTASNSNTSFDMQSSAMQTIAHNQTHSFNGQQTPVGLGSIFTMNPYSYNRSMSNSIHHLIQPSQSSHAQQSQHSSQLQHYLQQAQSQQHRFSNSSMGQGVTASASGFQPFSGHATNGVLGGLFGTQASAHFDNHMHSLPQVPTLYANESHLDRDHHEDNHGSSVSRQASIFDLTSITAGLRAQQQQNQQSQATSQQSTHQTSLANSAPSLLPSLQSIQHVNPQPSTPNSLNQTSNTSFQCALQKLLQQSQIISQQANYSQAHQQINNFAQAMAAKLAAGNYTEQNKIVSVPPTNSSGIQVVNAPPSINHASPNCTSANQQSFAPQIIVSSGSPQNQANAISQYQAENGQMNHTSLVGESILRSAIEEQSNQASRLVKSGSDRFQPHQIIRSASIDAIIKNAIAPSSNQVNHGIEEELNQLLLPGGGCQNLKPMSVNLMSGTNNPTLDEVIQEKTPLVGYEVGIYSQDTGAIAEKVVNSVKETEENIARSAKNLMTPDTLNHAQTSAFQSVVQQQQLRALQTQEQKQMTQRNLFPNFANNQQLISAHLLNGVLFDKNQPHLQGEVSQQVSQIQHKLQVVPQPLPQTHPLLGNQEESIQSKENDRLRKNEILLQEQAQQNAQGIQNNNTQQITEKSSSAKTSTNDSSPKISHVSSQSKAIKKDKNDMKQNIKEESKFRPLSTQIPIIIKHSTPQDFQREADLPSQLHLQPIEKRQSSSLQPEDTATYSTKVAICLLKPPFSGLSNGASRNSYQGGSSQMSKPMSSNHSEMELSPRRSGGSHAKHSTDPHENREAANNDVQQKHRKIITKCPHSEEQYYANGMCKNCYHSKGRTKLATQCEHNTRALYAKGVCKNCYLSIYHKRKRVTQPKNAQEENNSQDEQLE</sequence>
<reference evidence="2" key="1">
    <citation type="submission" date="2019-06" db="EMBL/GenBank/DDBJ databases">
        <authorList>
            <person name="Zheng W."/>
        </authorList>
    </citation>
    <scope>NUCLEOTIDE SEQUENCE</scope>
    <source>
        <strain evidence="2">QDHG01</strain>
    </source>
</reference>
<feature type="compositionally biased region" description="Polar residues" evidence="1">
    <location>
        <begin position="883"/>
        <end position="906"/>
    </location>
</feature>
<feature type="compositionally biased region" description="Polar residues" evidence="1">
    <location>
        <begin position="231"/>
        <end position="243"/>
    </location>
</feature>
<dbReference type="Proteomes" id="UP000785679">
    <property type="component" value="Unassembled WGS sequence"/>
</dbReference>
<feature type="compositionally biased region" description="Low complexity" evidence="1">
    <location>
        <begin position="324"/>
        <end position="346"/>
    </location>
</feature>
<feature type="region of interest" description="Disordered" evidence="1">
    <location>
        <begin position="883"/>
        <end position="940"/>
    </location>
</feature>
<protein>
    <submittedName>
        <fullName evidence="2">Uncharacterized protein</fullName>
    </submittedName>
</protein>
<feature type="region of interest" description="Disordered" evidence="1">
    <location>
        <begin position="722"/>
        <end position="741"/>
    </location>
</feature>